<accession>A0AAN6NFD6</accession>
<reference evidence="2" key="1">
    <citation type="journal article" date="2023" name="Mol. Phylogenet. Evol.">
        <title>Genome-scale phylogeny and comparative genomics of the fungal order Sordariales.</title>
        <authorList>
            <person name="Hensen N."/>
            <person name="Bonometti L."/>
            <person name="Westerberg I."/>
            <person name="Brannstrom I.O."/>
            <person name="Guillou S."/>
            <person name="Cros-Aarteil S."/>
            <person name="Calhoun S."/>
            <person name="Haridas S."/>
            <person name="Kuo A."/>
            <person name="Mondo S."/>
            <person name="Pangilinan J."/>
            <person name="Riley R."/>
            <person name="LaButti K."/>
            <person name="Andreopoulos B."/>
            <person name="Lipzen A."/>
            <person name="Chen C."/>
            <person name="Yan M."/>
            <person name="Daum C."/>
            <person name="Ng V."/>
            <person name="Clum A."/>
            <person name="Steindorff A."/>
            <person name="Ohm R.A."/>
            <person name="Martin F."/>
            <person name="Silar P."/>
            <person name="Natvig D.O."/>
            <person name="Lalanne C."/>
            <person name="Gautier V."/>
            <person name="Ament-Velasquez S.L."/>
            <person name="Kruys A."/>
            <person name="Hutchinson M.I."/>
            <person name="Powell A.J."/>
            <person name="Barry K."/>
            <person name="Miller A.N."/>
            <person name="Grigoriev I.V."/>
            <person name="Debuchy R."/>
            <person name="Gladieux P."/>
            <person name="Hiltunen Thoren M."/>
            <person name="Johannesson H."/>
        </authorList>
    </citation>
    <scope>NUCLEOTIDE SEQUENCE [LARGE SCALE GENOMIC DNA]</scope>
    <source>
        <strain evidence="2">CBS 340.73</strain>
    </source>
</reference>
<organism evidence="1 2">
    <name type="scientific">Diplogelasinospora grovesii</name>
    <dbReference type="NCBI Taxonomy" id="303347"/>
    <lineage>
        <taxon>Eukaryota</taxon>
        <taxon>Fungi</taxon>
        <taxon>Dikarya</taxon>
        <taxon>Ascomycota</taxon>
        <taxon>Pezizomycotina</taxon>
        <taxon>Sordariomycetes</taxon>
        <taxon>Sordariomycetidae</taxon>
        <taxon>Sordariales</taxon>
        <taxon>Diplogelasinosporaceae</taxon>
        <taxon>Diplogelasinospora</taxon>
    </lineage>
</organism>
<dbReference type="EMBL" id="MU853771">
    <property type="protein sequence ID" value="KAK3942687.1"/>
    <property type="molecule type" value="Genomic_DNA"/>
</dbReference>
<name>A0AAN6NFD6_9PEZI</name>
<dbReference type="AlphaFoldDB" id="A0AAN6NFD6"/>
<keyword evidence="2" id="KW-1185">Reference proteome</keyword>
<evidence type="ECO:0000313" key="1">
    <source>
        <dbReference type="EMBL" id="KAK3942687.1"/>
    </source>
</evidence>
<gene>
    <name evidence="1" type="ORF">QBC46DRAFT_405993</name>
</gene>
<comment type="caution">
    <text evidence="1">The sequence shown here is derived from an EMBL/GenBank/DDBJ whole genome shotgun (WGS) entry which is preliminary data.</text>
</comment>
<protein>
    <submittedName>
        <fullName evidence="1">Uncharacterized protein</fullName>
    </submittedName>
</protein>
<dbReference type="Proteomes" id="UP001303473">
    <property type="component" value="Unassembled WGS sequence"/>
</dbReference>
<sequence>MALCPPCEEKLDHDLKGKFVLSETLCDCDVLRRWICVKCALQEGNEAFDYLKKHTAAESSPCANRELYDRVVEDVTREVLDHQHMRCFFCPCGADVPSDTPLRCTWCKRRHLPDRLWREEWNSLNSAPDMKVKKDPTYPYWRVDPTTEKYPVPYPELPYSRIVKKLQET</sequence>
<proteinExistence type="predicted"/>
<evidence type="ECO:0000313" key="2">
    <source>
        <dbReference type="Proteomes" id="UP001303473"/>
    </source>
</evidence>